<keyword evidence="3" id="KW-1185">Reference proteome</keyword>
<organism evidence="2 3">
    <name type="scientific">Karstenula rhodostoma CBS 690.94</name>
    <dbReference type="NCBI Taxonomy" id="1392251"/>
    <lineage>
        <taxon>Eukaryota</taxon>
        <taxon>Fungi</taxon>
        <taxon>Dikarya</taxon>
        <taxon>Ascomycota</taxon>
        <taxon>Pezizomycotina</taxon>
        <taxon>Dothideomycetes</taxon>
        <taxon>Pleosporomycetidae</taxon>
        <taxon>Pleosporales</taxon>
        <taxon>Massarineae</taxon>
        <taxon>Didymosphaeriaceae</taxon>
        <taxon>Karstenula</taxon>
    </lineage>
</organism>
<proteinExistence type="predicted"/>
<dbReference type="OrthoDB" id="3764745at2759"/>
<name>A0A9P4PRB9_9PLEO</name>
<evidence type="ECO:0000313" key="3">
    <source>
        <dbReference type="Proteomes" id="UP000799764"/>
    </source>
</evidence>
<feature type="compositionally biased region" description="Polar residues" evidence="1">
    <location>
        <begin position="312"/>
        <end position="325"/>
    </location>
</feature>
<dbReference type="EMBL" id="MU001495">
    <property type="protein sequence ID" value="KAF2448830.1"/>
    <property type="molecule type" value="Genomic_DNA"/>
</dbReference>
<dbReference type="Proteomes" id="UP000799764">
    <property type="component" value="Unassembled WGS sequence"/>
</dbReference>
<sequence>MCIGANEAFSLGDCLPMSAVCHEARSHASHFCRSQMQFIDVHFSNDDNPGEHRDVQNEADTLHLVNMQPTTVIMTKTTIYDEPYDQPTINLFQFASAAHLVDAVTELFGNGVERLILNVWAGSLDAIDTMYWPHIELPKAGKTLWRPHWNLTIIKDSNHDPSKVFLAPDRNFHAVRDMFREHDERLRVLTWHLLKYHEILVAAAEKLPRLGTIETQLHSRSWWKYYPTRVKATVKDGALWTDWNDVEIFNYHDWTHKDAEMVYSVEEDLEYLDYADSPYSAASSQYSDFGDPSYSPMSLQYPDKDNIPYTPQPQEHSLPTSSDSH</sequence>
<evidence type="ECO:0000313" key="2">
    <source>
        <dbReference type="EMBL" id="KAF2448830.1"/>
    </source>
</evidence>
<gene>
    <name evidence="2" type="ORF">P171DRAFT_220049</name>
</gene>
<accession>A0A9P4PRB9</accession>
<evidence type="ECO:0000256" key="1">
    <source>
        <dbReference type="SAM" id="MobiDB-lite"/>
    </source>
</evidence>
<dbReference type="AlphaFoldDB" id="A0A9P4PRB9"/>
<protein>
    <submittedName>
        <fullName evidence="2">Uncharacterized protein</fullName>
    </submittedName>
</protein>
<reference evidence="2" key="1">
    <citation type="journal article" date="2020" name="Stud. Mycol.">
        <title>101 Dothideomycetes genomes: a test case for predicting lifestyles and emergence of pathogens.</title>
        <authorList>
            <person name="Haridas S."/>
            <person name="Albert R."/>
            <person name="Binder M."/>
            <person name="Bloem J."/>
            <person name="Labutti K."/>
            <person name="Salamov A."/>
            <person name="Andreopoulos B."/>
            <person name="Baker S."/>
            <person name="Barry K."/>
            <person name="Bills G."/>
            <person name="Bluhm B."/>
            <person name="Cannon C."/>
            <person name="Castanera R."/>
            <person name="Culley D."/>
            <person name="Daum C."/>
            <person name="Ezra D."/>
            <person name="Gonzalez J."/>
            <person name="Henrissat B."/>
            <person name="Kuo A."/>
            <person name="Liang C."/>
            <person name="Lipzen A."/>
            <person name="Lutzoni F."/>
            <person name="Magnuson J."/>
            <person name="Mondo S."/>
            <person name="Nolan M."/>
            <person name="Ohm R."/>
            <person name="Pangilinan J."/>
            <person name="Park H.-J."/>
            <person name="Ramirez L."/>
            <person name="Alfaro M."/>
            <person name="Sun H."/>
            <person name="Tritt A."/>
            <person name="Yoshinaga Y."/>
            <person name="Zwiers L.-H."/>
            <person name="Turgeon B."/>
            <person name="Goodwin S."/>
            <person name="Spatafora J."/>
            <person name="Crous P."/>
            <person name="Grigoriev I."/>
        </authorList>
    </citation>
    <scope>NUCLEOTIDE SEQUENCE</scope>
    <source>
        <strain evidence="2">CBS 690.94</strain>
    </source>
</reference>
<comment type="caution">
    <text evidence="2">The sequence shown here is derived from an EMBL/GenBank/DDBJ whole genome shotgun (WGS) entry which is preliminary data.</text>
</comment>
<feature type="region of interest" description="Disordered" evidence="1">
    <location>
        <begin position="280"/>
        <end position="325"/>
    </location>
</feature>